<dbReference type="AlphaFoldDB" id="A0ABD3QBL4"/>
<evidence type="ECO:0000256" key="4">
    <source>
        <dbReference type="SAM" id="SignalP"/>
    </source>
</evidence>
<name>A0ABD3QBL4_9STRA</name>
<feature type="domain" description="SET" evidence="5">
    <location>
        <begin position="57"/>
        <end position="243"/>
    </location>
</feature>
<protein>
    <recommendedName>
        <fullName evidence="5">SET domain-containing protein</fullName>
    </recommendedName>
</protein>
<dbReference type="GO" id="GO:0008168">
    <property type="term" value="F:methyltransferase activity"/>
    <property type="evidence" value="ECO:0007669"/>
    <property type="project" value="UniProtKB-KW"/>
</dbReference>
<keyword evidence="2" id="KW-0808">Transferase</keyword>
<evidence type="ECO:0000256" key="2">
    <source>
        <dbReference type="ARBA" id="ARBA00022679"/>
    </source>
</evidence>
<evidence type="ECO:0000256" key="1">
    <source>
        <dbReference type="ARBA" id="ARBA00022603"/>
    </source>
</evidence>
<keyword evidence="7" id="KW-1185">Reference proteome</keyword>
<dbReference type="CDD" id="cd10527">
    <property type="entry name" value="SET_LSMT"/>
    <property type="match status" value="1"/>
</dbReference>
<proteinExistence type="predicted"/>
<dbReference type="InterPro" id="IPR046341">
    <property type="entry name" value="SET_dom_sf"/>
</dbReference>
<keyword evidence="1" id="KW-0489">Methyltransferase</keyword>
<sequence length="459" mass="52587">MRALQLVAVVSIFALPHDVNTAAGSPNETPKRDVDPLISKFPKFVEWFRRQGGFIDDRVTIGYEPGSNIRGMITTADIPAKTEIMHIPKSLIIGGVDWCQDFETIKKEMDMGPLSKWFDYFDFDDSSGSRLPLEWDRSDEPGSARRELQGLTPDDFTHRHIDWFEGDWGCLGGKEMISVFDFQAFKIYLTRSMNLGLMPMYDLMNHHNGKINTYIERDAKRGGVSVLSLVDIPAGFPIYNTYSWSGTKSTNDLFGQYGFVEDYPQLWQWNDSELERYRAYHRYVTTDNNDVNLDENPNHLGKWNNKLNFEHNSPFYEVLVISPTVAALLPTKHLTGVLGNGQLSLEGWRSVIDNHHATLRSSHVDALCDNAMRTLNSLPTTIEQDEKIIRHEKLRLKRLKEFGIEDANAADVVMAIEFRLAFKKALRLTMDVATQEREAFFKDTEVATREREAFDTDEL</sequence>
<accession>A0ABD3QBL4</accession>
<gene>
    <name evidence="6" type="ORF">ACHAW5_006964</name>
</gene>
<comment type="caution">
    <text evidence="6">The sequence shown here is derived from an EMBL/GenBank/DDBJ whole genome shotgun (WGS) entry which is preliminary data.</text>
</comment>
<dbReference type="EMBL" id="JALLAZ020000347">
    <property type="protein sequence ID" value="KAL3797467.1"/>
    <property type="molecule type" value="Genomic_DNA"/>
</dbReference>
<feature type="signal peptide" evidence="4">
    <location>
        <begin position="1"/>
        <end position="21"/>
    </location>
</feature>
<dbReference type="InterPro" id="IPR036464">
    <property type="entry name" value="Rubisco_LSMT_subst-bd_sf"/>
</dbReference>
<feature type="chain" id="PRO_5044748705" description="SET domain-containing protein" evidence="4">
    <location>
        <begin position="22"/>
        <end position="459"/>
    </location>
</feature>
<keyword evidence="4" id="KW-0732">Signal</keyword>
<keyword evidence="3" id="KW-0949">S-adenosyl-L-methionine</keyword>
<reference evidence="6 7" key="1">
    <citation type="submission" date="2024-10" db="EMBL/GenBank/DDBJ databases">
        <title>Updated reference genomes for cyclostephanoid diatoms.</title>
        <authorList>
            <person name="Roberts W.R."/>
            <person name="Alverson A.J."/>
        </authorList>
    </citation>
    <scope>NUCLEOTIDE SEQUENCE [LARGE SCALE GENOMIC DNA]</scope>
    <source>
        <strain evidence="6 7">AJA276-08</strain>
    </source>
</reference>
<dbReference type="GO" id="GO:0032259">
    <property type="term" value="P:methylation"/>
    <property type="evidence" value="ECO:0007669"/>
    <property type="project" value="UniProtKB-KW"/>
</dbReference>
<dbReference type="Proteomes" id="UP001530315">
    <property type="component" value="Unassembled WGS sequence"/>
</dbReference>
<evidence type="ECO:0000313" key="7">
    <source>
        <dbReference type="Proteomes" id="UP001530315"/>
    </source>
</evidence>
<dbReference type="PROSITE" id="PS50280">
    <property type="entry name" value="SET"/>
    <property type="match status" value="1"/>
</dbReference>
<dbReference type="PANTHER" id="PTHR13271:SF151">
    <property type="entry name" value="SET DOMAIN-CONTAINING PROTEIN 4"/>
    <property type="match status" value="1"/>
</dbReference>
<organism evidence="6 7">
    <name type="scientific">Stephanodiscus triporus</name>
    <dbReference type="NCBI Taxonomy" id="2934178"/>
    <lineage>
        <taxon>Eukaryota</taxon>
        <taxon>Sar</taxon>
        <taxon>Stramenopiles</taxon>
        <taxon>Ochrophyta</taxon>
        <taxon>Bacillariophyta</taxon>
        <taxon>Coscinodiscophyceae</taxon>
        <taxon>Thalassiosirophycidae</taxon>
        <taxon>Stephanodiscales</taxon>
        <taxon>Stephanodiscaceae</taxon>
        <taxon>Stephanodiscus</taxon>
    </lineage>
</organism>
<dbReference type="SUPFAM" id="SSF82199">
    <property type="entry name" value="SET domain"/>
    <property type="match status" value="1"/>
</dbReference>
<evidence type="ECO:0000313" key="6">
    <source>
        <dbReference type="EMBL" id="KAL3797467.1"/>
    </source>
</evidence>
<dbReference type="SUPFAM" id="SSF81822">
    <property type="entry name" value="RuBisCo LSMT C-terminal, substrate-binding domain"/>
    <property type="match status" value="1"/>
</dbReference>
<evidence type="ECO:0000259" key="5">
    <source>
        <dbReference type="PROSITE" id="PS50280"/>
    </source>
</evidence>
<dbReference type="PANTHER" id="PTHR13271">
    <property type="entry name" value="UNCHARACTERIZED PUTATIVE METHYLTRANSFERASE"/>
    <property type="match status" value="1"/>
</dbReference>
<dbReference type="InterPro" id="IPR050600">
    <property type="entry name" value="SETD3_SETD6_MTase"/>
</dbReference>
<evidence type="ECO:0000256" key="3">
    <source>
        <dbReference type="ARBA" id="ARBA00022691"/>
    </source>
</evidence>
<dbReference type="InterPro" id="IPR001214">
    <property type="entry name" value="SET_dom"/>
</dbReference>
<dbReference type="Gene3D" id="3.90.1410.10">
    <property type="entry name" value="set domain protein methyltransferase, domain 1"/>
    <property type="match status" value="1"/>
</dbReference>